<feature type="region of interest" description="Disordered" evidence="1">
    <location>
        <begin position="1"/>
        <end position="23"/>
    </location>
</feature>
<reference evidence="2" key="1">
    <citation type="journal article" date="2021" name="Evol. Appl.">
        <title>The genome of the Pyrenean desman and the effects of bottlenecks and inbreeding on the genomic landscape of an endangered species.</title>
        <authorList>
            <person name="Escoda L."/>
            <person name="Castresana J."/>
        </authorList>
    </citation>
    <scope>NUCLEOTIDE SEQUENCE</scope>
    <source>
        <strain evidence="2">IBE-C5619</strain>
    </source>
</reference>
<proteinExistence type="predicted"/>
<gene>
    <name evidence="2" type="ORF">J0S82_014798</name>
</gene>
<evidence type="ECO:0000256" key="1">
    <source>
        <dbReference type="SAM" id="MobiDB-lite"/>
    </source>
</evidence>
<comment type="caution">
    <text evidence="2">The sequence shown here is derived from an EMBL/GenBank/DDBJ whole genome shotgun (WGS) entry which is preliminary data.</text>
</comment>
<protein>
    <submittedName>
        <fullName evidence="2">Protein C10</fullName>
    </submittedName>
</protein>
<evidence type="ECO:0000313" key="3">
    <source>
        <dbReference type="Proteomes" id="UP000700334"/>
    </source>
</evidence>
<dbReference type="Proteomes" id="UP000700334">
    <property type="component" value="Unassembled WGS sequence"/>
</dbReference>
<organism evidence="2 3">
    <name type="scientific">Galemys pyrenaicus</name>
    <name type="common">Iberian desman</name>
    <name type="synonym">Pyrenean desman</name>
    <dbReference type="NCBI Taxonomy" id="202257"/>
    <lineage>
        <taxon>Eukaryota</taxon>
        <taxon>Metazoa</taxon>
        <taxon>Chordata</taxon>
        <taxon>Craniata</taxon>
        <taxon>Vertebrata</taxon>
        <taxon>Euteleostomi</taxon>
        <taxon>Mammalia</taxon>
        <taxon>Eutheria</taxon>
        <taxon>Laurasiatheria</taxon>
        <taxon>Eulipotyphla</taxon>
        <taxon>Talpidae</taxon>
        <taxon>Galemys</taxon>
    </lineage>
</organism>
<name>A0A8J5ZTL7_GALPY</name>
<sequence>MRQAARLQQVAPAGLRSPGANRQAEEVRAEVIQACWALENGVGMDEDGDMGKMPPSVPPETMHIQARGFSCDGVLKFARLVRCYPCCRGENSRRWT</sequence>
<keyword evidence="3" id="KW-1185">Reference proteome</keyword>
<dbReference type="EMBL" id="JAGFMF010011935">
    <property type="protein sequence ID" value="KAG8509606.1"/>
    <property type="molecule type" value="Genomic_DNA"/>
</dbReference>
<dbReference type="AlphaFoldDB" id="A0A8J5ZTL7"/>
<evidence type="ECO:0000313" key="2">
    <source>
        <dbReference type="EMBL" id="KAG8509606.1"/>
    </source>
</evidence>
<accession>A0A8J5ZTL7</accession>